<evidence type="ECO:0000313" key="1">
    <source>
        <dbReference type="EMBL" id="KAK9739336.1"/>
    </source>
</evidence>
<keyword evidence="2" id="KW-1185">Reference proteome</keyword>
<dbReference type="Proteomes" id="UP001458880">
    <property type="component" value="Unassembled WGS sequence"/>
</dbReference>
<accession>A0AAW1M0J1</accession>
<protein>
    <submittedName>
        <fullName evidence="1">Uncharacterized protein</fullName>
    </submittedName>
</protein>
<evidence type="ECO:0000313" key="2">
    <source>
        <dbReference type="Proteomes" id="UP001458880"/>
    </source>
</evidence>
<gene>
    <name evidence="1" type="ORF">QE152_g9127</name>
</gene>
<name>A0AAW1M0J1_POPJA</name>
<dbReference type="AlphaFoldDB" id="A0AAW1M0J1"/>
<sequence length="515" mass="59755">MFSIERLDRETSRLQELLRLIQTNKYKADTVWNNFCMEMNKEKRPAPRKYFHKHPKTISNSSSEILTPNITTHVPKYVTKAKSANTIKFTEPVYDITDNEEDWDTRRDSIESTDVVTIRDDAFKRSSKHKCEIDKNVKFSTINSAKNAMNKQIGVVSKKSSKELRPRDEVAEKDNFEAKTQGIIDKCMHCMEDIRMQFDVGITPPDGLNDLERRKKRSSEFASRFSRNYLYQLNRQLSDIKKLLHPSSARISNQNSYVIKQKITSSYQTILQGLQAYLSHLPKSTTVGIPDKIKELLKEIASLCDMHRSYSSTDLNCNVKSNELLDVFEVFEVRSRCLIDKIDEYYSTASVISLLQQSQSKFSLLESSKARKKNNMKSRYSMYSGITTRKDVYWKRAVAALARKKYNVQSKYKTAYFKHRPPIEKETIIKPVVKTKTMERRSSTSIKLKPPIDDDNIKTMIQMEKEKYQRSAIKGNDGTVAAINDGSLQVIEKLVERLKEEDKVRFYRCVLKLNG</sequence>
<comment type="caution">
    <text evidence="1">The sequence shown here is derived from an EMBL/GenBank/DDBJ whole genome shotgun (WGS) entry which is preliminary data.</text>
</comment>
<reference evidence="1 2" key="1">
    <citation type="journal article" date="2024" name="BMC Genomics">
        <title>De novo assembly and annotation of Popillia japonica's genome with initial clues to its potential as an invasive pest.</title>
        <authorList>
            <person name="Cucini C."/>
            <person name="Boschi S."/>
            <person name="Funari R."/>
            <person name="Cardaioli E."/>
            <person name="Iannotti N."/>
            <person name="Marturano G."/>
            <person name="Paoli F."/>
            <person name="Bruttini M."/>
            <person name="Carapelli A."/>
            <person name="Frati F."/>
            <person name="Nardi F."/>
        </authorList>
    </citation>
    <scope>NUCLEOTIDE SEQUENCE [LARGE SCALE GENOMIC DNA]</scope>
    <source>
        <strain evidence="1">DMR45628</strain>
    </source>
</reference>
<dbReference type="EMBL" id="JASPKY010000076">
    <property type="protein sequence ID" value="KAK9739336.1"/>
    <property type="molecule type" value="Genomic_DNA"/>
</dbReference>
<proteinExistence type="predicted"/>
<organism evidence="1 2">
    <name type="scientific">Popillia japonica</name>
    <name type="common">Japanese beetle</name>
    <dbReference type="NCBI Taxonomy" id="7064"/>
    <lineage>
        <taxon>Eukaryota</taxon>
        <taxon>Metazoa</taxon>
        <taxon>Ecdysozoa</taxon>
        <taxon>Arthropoda</taxon>
        <taxon>Hexapoda</taxon>
        <taxon>Insecta</taxon>
        <taxon>Pterygota</taxon>
        <taxon>Neoptera</taxon>
        <taxon>Endopterygota</taxon>
        <taxon>Coleoptera</taxon>
        <taxon>Polyphaga</taxon>
        <taxon>Scarabaeiformia</taxon>
        <taxon>Scarabaeidae</taxon>
        <taxon>Rutelinae</taxon>
        <taxon>Popillia</taxon>
    </lineage>
</organism>